<dbReference type="EMBL" id="CP053881">
    <property type="protein sequence ID" value="QWL62254.1"/>
    <property type="molecule type" value="Genomic_DNA"/>
</dbReference>
<dbReference type="Proteomes" id="UP000679312">
    <property type="component" value="Chromosome"/>
</dbReference>
<reference evidence="2 3" key="1">
    <citation type="journal article" date="2021" name="Front. Microbiol.">
        <title>Prevalence and Genetic Analysis of Chromosomal mcr-3/7 in Aeromonas From U.S. Animal-Derived Samples.</title>
        <authorList>
            <person name="Wang Y."/>
            <person name="Hou N."/>
            <person name="Rasooly R."/>
            <person name="Gu Y."/>
            <person name="He X."/>
        </authorList>
    </citation>
    <scope>NUCLEOTIDE SEQUENCE [LARGE SCALE GENOMIC DNA]</scope>
    <source>
        <strain evidence="2 3">4608</strain>
    </source>
</reference>
<sequence length="56" mass="6862">MKWRTLNIELHYLPPYSQNLNLMERFWKVMNEHVRRNVTFPKIVGSLASLLIIFRF</sequence>
<dbReference type="AlphaFoldDB" id="A0ABD7EMU2"/>
<organism evidence="2 3">
    <name type="scientific">Aeromonas jandaei</name>
    <dbReference type="NCBI Taxonomy" id="650"/>
    <lineage>
        <taxon>Bacteria</taxon>
        <taxon>Pseudomonadati</taxon>
        <taxon>Pseudomonadota</taxon>
        <taxon>Gammaproteobacteria</taxon>
        <taxon>Aeromonadales</taxon>
        <taxon>Aeromonadaceae</taxon>
        <taxon>Aeromonas</taxon>
    </lineage>
</organism>
<name>A0ABD7EMU2_AERJA</name>
<dbReference type="Pfam" id="PF13358">
    <property type="entry name" value="DDE_3"/>
    <property type="match status" value="1"/>
</dbReference>
<protein>
    <submittedName>
        <fullName evidence="2">Transposase</fullName>
    </submittedName>
</protein>
<dbReference type="Gene3D" id="3.30.420.10">
    <property type="entry name" value="Ribonuclease H-like superfamily/Ribonuclease H"/>
    <property type="match status" value="1"/>
</dbReference>
<evidence type="ECO:0000313" key="3">
    <source>
        <dbReference type="Proteomes" id="UP000679312"/>
    </source>
</evidence>
<evidence type="ECO:0000259" key="1">
    <source>
        <dbReference type="Pfam" id="PF13358"/>
    </source>
</evidence>
<accession>A0ABD7EMU2</accession>
<feature type="domain" description="Tc1-like transposase DDE" evidence="1">
    <location>
        <begin position="6"/>
        <end position="42"/>
    </location>
</feature>
<dbReference type="InterPro" id="IPR038717">
    <property type="entry name" value="Tc1-like_DDE_dom"/>
</dbReference>
<proteinExistence type="predicted"/>
<dbReference type="InterPro" id="IPR036397">
    <property type="entry name" value="RNaseH_sf"/>
</dbReference>
<gene>
    <name evidence="2" type="ORF">HQ399_08345</name>
</gene>
<evidence type="ECO:0000313" key="2">
    <source>
        <dbReference type="EMBL" id="QWL62254.1"/>
    </source>
</evidence>